<dbReference type="InterPro" id="IPR036397">
    <property type="entry name" value="RNaseH_sf"/>
</dbReference>
<keyword evidence="5" id="KW-0963">Cytoplasm</keyword>
<comment type="function">
    <text evidence="2 11">Endonuclease that specifically degrades the RNA of RNA-DNA hybrids.</text>
</comment>
<evidence type="ECO:0000256" key="4">
    <source>
        <dbReference type="ARBA" id="ARBA00008378"/>
    </source>
</evidence>
<name>A0A449AU80_9BACT</name>
<protein>
    <recommendedName>
        <fullName evidence="11">Ribonuclease</fullName>
        <ecNumber evidence="11">3.1.26.4</ecNumber>
    </recommendedName>
</protein>
<dbReference type="InterPro" id="IPR001352">
    <property type="entry name" value="RNase_HII/HIII"/>
</dbReference>
<dbReference type="GO" id="GO:0046872">
    <property type="term" value="F:metal ion binding"/>
    <property type="evidence" value="ECO:0007669"/>
    <property type="project" value="UniProtKB-KW"/>
</dbReference>
<accession>A0A449AU80</accession>
<comment type="catalytic activity">
    <reaction evidence="1 10 11">
        <text>Endonucleolytic cleavage to 5'-phosphomonoester.</text>
        <dbReference type="EC" id="3.1.26.4"/>
    </reaction>
</comment>
<keyword evidence="14" id="KW-1185">Reference proteome</keyword>
<dbReference type="GO" id="GO:0043137">
    <property type="term" value="P:DNA replication, removal of RNA primer"/>
    <property type="evidence" value="ECO:0007669"/>
    <property type="project" value="TreeGrafter"/>
</dbReference>
<evidence type="ECO:0000256" key="11">
    <source>
        <dbReference type="RuleBase" id="RU003515"/>
    </source>
</evidence>
<evidence type="ECO:0000256" key="6">
    <source>
        <dbReference type="ARBA" id="ARBA00022722"/>
    </source>
</evidence>
<keyword evidence="7 10" id="KW-0479">Metal-binding</keyword>
<evidence type="ECO:0000256" key="8">
    <source>
        <dbReference type="ARBA" id="ARBA00022759"/>
    </source>
</evidence>
<dbReference type="Proteomes" id="UP000290815">
    <property type="component" value="Chromosome"/>
</dbReference>
<feature type="binding site" evidence="10">
    <location>
        <position position="22"/>
    </location>
    <ligand>
        <name>a divalent metal cation</name>
        <dbReference type="ChEBI" id="CHEBI:60240"/>
    </ligand>
</feature>
<dbReference type="Gene3D" id="3.30.420.10">
    <property type="entry name" value="Ribonuclease H-like superfamily/Ribonuclease H"/>
    <property type="match status" value="1"/>
</dbReference>
<dbReference type="RefSeq" id="WP_027333721.1">
    <property type="nucleotide sequence ID" value="NZ_LR215024.1"/>
</dbReference>
<evidence type="ECO:0000259" key="12">
    <source>
        <dbReference type="PROSITE" id="PS51975"/>
    </source>
</evidence>
<dbReference type="GO" id="GO:0032299">
    <property type="term" value="C:ribonuclease H2 complex"/>
    <property type="evidence" value="ECO:0007669"/>
    <property type="project" value="TreeGrafter"/>
</dbReference>
<dbReference type="CDD" id="cd06590">
    <property type="entry name" value="RNase_HII_bacteria_HIII_like"/>
    <property type="match status" value="1"/>
</dbReference>
<dbReference type="KEGG" id="mgly:NCTC10194_00036"/>
<dbReference type="EC" id="3.1.26.4" evidence="11"/>
<dbReference type="InterPro" id="IPR012337">
    <property type="entry name" value="RNaseH-like_sf"/>
</dbReference>
<dbReference type="GO" id="GO:0006298">
    <property type="term" value="P:mismatch repair"/>
    <property type="evidence" value="ECO:0007669"/>
    <property type="project" value="TreeGrafter"/>
</dbReference>
<evidence type="ECO:0000313" key="13">
    <source>
        <dbReference type="EMBL" id="VEU70042.1"/>
    </source>
</evidence>
<sequence>MKIFDSLLLFDLNKEEVIGVDETGVGDYFTPLISCAAYVPNDLINWCIEIGVKDSKKLSKNQIMKIAPLLMDKIKYSIYRLTQEGYNKLLNFYNSNEMKFFSHINVLNSLLTKTNNPSLIVVDKYSTTNSINKYYSKIVQNQNVFKIKDLDMNVLFLEKAEEIHVSVACASIIARYALYLAMDSQEKEWNFTFPLGASSQVKQKVKEFSQIYGQDNLKKVCKLNFKID</sequence>
<evidence type="ECO:0000256" key="7">
    <source>
        <dbReference type="ARBA" id="ARBA00022723"/>
    </source>
</evidence>
<dbReference type="GO" id="GO:0005737">
    <property type="term" value="C:cytoplasm"/>
    <property type="evidence" value="ECO:0007669"/>
    <property type="project" value="UniProtKB-SubCell"/>
</dbReference>
<dbReference type="Pfam" id="PF01351">
    <property type="entry name" value="RNase_HII"/>
    <property type="match status" value="1"/>
</dbReference>
<comment type="similarity">
    <text evidence="4">Belongs to the RNase HII family. RnhC subfamily.</text>
</comment>
<dbReference type="PROSITE" id="PS51975">
    <property type="entry name" value="RNASE_H_2"/>
    <property type="match status" value="1"/>
</dbReference>
<gene>
    <name evidence="13" type="primary">rnhB_1</name>
    <name evidence="13" type="ORF">NCTC10194_00036</name>
</gene>
<feature type="domain" description="RNase H type-2" evidence="12">
    <location>
        <begin position="15"/>
        <end position="228"/>
    </location>
</feature>
<dbReference type="SUPFAM" id="SSF53098">
    <property type="entry name" value="Ribonuclease H-like"/>
    <property type="match status" value="1"/>
</dbReference>
<dbReference type="EMBL" id="LR215024">
    <property type="protein sequence ID" value="VEU70042.1"/>
    <property type="molecule type" value="Genomic_DNA"/>
</dbReference>
<dbReference type="PANTHER" id="PTHR10954">
    <property type="entry name" value="RIBONUCLEASE H2 SUBUNIT A"/>
    <property type="match status" value="1"/>
</dbReference>
<proteinExistence type="inferred from homology"/>
<keyword evidence="8 10" id="KW-0255">Endonuclease</keyword>
<reference evidence="13 14" key="1">
    <citation type="submission" date="2019-01" db="EMBL/GenBank/DDBJ databases">
        <authorList>
            <consortium name="Pathogen Informatics"/>
        </authorList>
    </citation>
    <scope>NUCLEOTIDE SEQUENCE [LARGE SCALE GENOMIC DNA]</scope>
    <source>
        <strain evidence="13 14">NCTC10194</strain>
    </source>
</reference>
<dbReference type="GO" id="GO:0003723">
    <property type="term" value="F:RNA binding"/>
    <property type="evidence" value="ECO:0007669"/>
    <property type="project" value="UniProtKB-UniRule"/>
</dbReference>
<evidence type="ECO:0000256" key="10">
    <source>
        <dbReference type="PROSITE-ProRule" id="PRU01319"/>
    </source>
</evidence>
<dbReference type="GO" id="GO:0004523">
    <property type="term" value="F:RNA-DNA hybrid ribonuclease activity"/>
    <property type="evidence" value="ECO:0007669"/>
    <property type="project" value="UniProtKB-UniRule"/>
</dbReference>
<comment type="cofactor">
    <cofactor evidence="10">
        <name>Mn(2+)</name>
        <dbReference type="ChEBI" id="CHEBI:29035"/>
    </cofactor>
    <cofactor evidence="10">
        <name>Mg(2+)</name>
        <dbReference type="ChEBI" id="CHEBI:18420"/>
    </cofactor>
    <text evidence="10">Manganese or magnesium. Binds 1 divalent metal ion per monomer in the absence of substrate. May bind a second metal ion after substrate binding.</text>
</comment>
<keyword evidence="6 10" id="KW-0540">Nuclease</keyword>
<evidence type="ECO:0000256" key="9">
    <source>
        <dbReference type="ARBA" id="ARBA00022801"/>
    </source>
</evidence>
<keyword evidence="9 10" id="KW-0378">Hydrolase</keyword>
<organism evidence="13 14">
    <name type="scientific">Mycoplasmopsis glycophila</name>
    <dbReference type="NCBI Taxonomy" id="171285"/>
    <lineage>
        <taxon>Bacteria</taxon>
        <taxon>Bacillati</taxon>
        <taxon>Mycoplasmatota</taxon>
        <taxon>Mycoplasmoidales</taxon>
        <taxon>Metamycoplasmataceae</taxon>
        <taxon>Mycoplasmopsis</taxon>
    </lineage>
</organism>
<dbReference type="PANTHER" id="PTHR10954:SF23">
    <property type="entry name" value="RIBONUCLEASE"/>
    <property type="match status" value="1"/>
</dbReference>
<evidence type="ECO:0000256" key="3">
    <source>
        <dbReference type="ARBA" id="ARBA00004496"/>
    </source>
</evidence>
<evidence type="ECO:0000313" key="14">
    <source>
        <dbReference type="Proteomes" id="UP000290815"/>
    </source>
</evidence>
<dbReference type="AlphaFoldDB" id="A0A449AU80"/>
<evidence type="ECO:0000256" key="1">
    <source>
        <dbReference type="ARBA" id="ARBA00000077"/>
    </source>
</evidence>
<feature type="binding site" evidence="10">
    <location>
        <position position="21"/>
    </location>
    <ligand>
        <name>a divalent metal cation</name>
        <dbReference type="ChEBI" id="CHEBI:60240"/>
    </ligand>
</feature>
<feature type="binding site" evidence="10">
    <location>
        <position position="123"/>
    </location>
    <ligand>
        <name>a divalent metal cation</name>
        <dbReference type="ChEBI" id="CHEBI:60240"/>
    </ligand>
</feature>
<evidence type="ECO:0000256" key="2">
    <source>
        <dbReference type="ARBA" id="ARBA00004065"/>
    </source>
</evidence>
<comment type="subcellular location">
    <subcellularLocation>
        <location evidence="3">Cytoplasm</location>
    </subcellularLocation>
</comment>
<evidence type="ECO:0000256" key="5">
    <source>
        <dbReference type="ARBA" id="ARBA00022490"/>
    </source>
</evidence>
<dbReference type="InterPro" id="IPR024567">
    <property type="entry name" value="RNase_HII/HIII_dom"/>
</dbReference>